<sequence length="753" mass="83106">MESLALSTPFTLVLEQNDRPRPPLPRPHLPRHESHTSAKIPGIVTVQILSILLRSLRSIRRCLLHHWNLLAPALKSPRGDEGAWSALVVLVLRRRFHVPVSVLEMAKSYPAVSEEYQKAVEKAKRKLRGLIAEKNCAPLMLRLAWHSAGTYDVVSKTGGPFGTMRFPAELAHGANNGLNIAVRLLEPIKEQFPILTYADFYQLAGVVAVEVTGGPEIPFHPGREDKPEPPVEGRLPDATKGSDHLRDVFGHMGLSDQDIVALSGGHTLGRCHKERSGFEGAWTSNPLIFDNSYFKELLSGEKEDLIQLPSDKALLTDPVFRPLVEKYATDEDAFFADYTEAHLNLSELGNVLQSSLSTASTSGCEDFVVVFNTFLKQERNWDQKIGLDSTEVARPDFAVRGDVGHPSCMLAFHLNGLLLYSVIHASLVRRASNFSCVFVFYIYIQVEGRSSSSSGLLHDCVQSQWESEIAWMEISNAHHQVCMGDLLPLEEVGSGSSTAQQLQQQERRGRPQPEQAVECPRCQSTNTKFCYYNNYSLSQPRYFCKGCRRYWTRGGSLRNVPVGGGCRKNRRPSSSLSSSTATTLASKRRSQPSLATNFNLPLPGVIAPPHLFDPDSLSLPFARIHDQQHTPRQLLDDHGAFLLGNPTGPEFLNAIATPNSFSNICNGYGSNASIEEEAAIPRDGGLCSATTTAATTVTTAQASCSTMDEGGNEVFTGLQWQFPADGNMDHMDFGRDHQWNEVVSTWPGEMVDI</sequence>
<dbReference type="InterPro" id="IPR003851">
    <property type="entry name" value="Znf_Dof"/>
</dbReference>
<feature type="region of interest" description="Disordered" evidence="14">
    <location>
        <begin position="497"/>
        <end position="517"/>
    </location>
</feature>
<evidence type="ECO:0000256" key="2">
    <source>
        <dbReference type="ARBA" id="ARBA00006873"/>
    </source>
</evidence>
<dbReference type="InterPro" id="IPR010255">
    <property type="entry name" value="Haem_peroxidase_sf"/>
</dbReference>
<keyword evidence="18" id="KW-1185">Reference proteome</keyword>
<name>A0A9E7FSR8_9LILI</name>
<dbReference type="PROSITE" id="PS00435">
    <property type="entry name" value="PEROXIDASE_1"/>
    <property type="match status" value="1"/>
</dbReference>
<keyword evidence="10" id="KW-0408">Iron</keyword>
<dbReference type="PANTHER" id="PTHR31356:SF35">
    <property type="entry name" value="L-ASCORBATE PEROXIDASE 2, CYTOSOLIC"/>
    <property type="match status" value="1"/>
</dbReference>
<dbReference type="FunFam" id="1.10.520.10:FF:000003">
    <property type="entry name" value="Cytosolic ascorbate peroxidase"/>
    <property type="match status" value="1"/>
</dbReference>
<dbReference type="InterPro" id="IPR019793">
    <property type="entry name" value="Peroxidases_heam-ligand_BS"/>
</dbReference>
<dbReference type="GO" id="GO:0008270">
    <property type="term" value="F:zinc ion binding"/>
    <property type="evidence" value="ECO:0007669"/>
    <property type="project" value="UniProtKB-KW"/>
</dbReference>
<keyword evidence="4" id="KW-0575">Peroxidase</keyword>
<dbReference type="Pfam" id="PF02701">
    <property type="entry name" value="Zn_ribbon_Dof"/>
    <property type="match status" value="1"/>
</dbReference>
<dbReference type="Gene3D" id="1.10.420.10">
    <property type="entry name" value="Peroxidase, domain 2"/>
    <property type="match status" value="1"/>
</dbReference>
<evidence type="ECO:0000256" key="1">
    <source>
        <dbReference type="ARBA" id="ARBA00001970"/>
    </source>
</evidence>
<feature type="compositionally biased region" description="Low complexity" evidence="14">
    <location>
        <begin position="573"/>
        <end position="585"/>
    </location>
</feature>
<dbReference type="PROSITE" id="PS50884">
    <property type="entry name" value="ZF_DOF_2"/>
    <property type="match status" value="1"/>
</dbReference>
<dbReference type="GO" id="GO:0003677">
    <property type="term" value="F:DNA binding"/>
    <property type="evidence" value="ECO:0007669"/>
    <property type="project" value="UniProtKB-UniRule"/>
</dbReference>
<proteinExistence type="inferred from homology"/>
<evidence type="ECO:0000259" key="15">
    <source>
        <dbReference type="PROSITE" id="PS50873"/>
    </source>
</evidence>
<dbReference type="GO" id="GO:0020037">
    <property type="term" value="F:heme binding"/>
    <property type="evidence" value="ECO:0007669"/>
    <property type="project" value="InterPro"/>
</dbReference>
<evidence type="ECO:0000256" key="3">
    <source>
        <dbReference type="ARBA" id="ARBA00012940"/>
    </source>
</evidence>
<dbReference type="GO" id="GO:0016688">
    <property type="term" value="F:L-ascorbate peroxidase activity"/>
    <property type="evidence" value="ECO:0007669"/>
    <property type="project" value="UniProtKB-EC"/>
</dbReference>
<comment type="subcellular location">
    <subcellularLocation>
        <location evidence="13">Nucleus</location>
    </subcellularLocation>
</comment>
<evidence type="ECO:0000256" key="4">
    <source>
        <dbReference type="ARBA" id="ARBA00022559"/>
    </source>
</evidence>
<dbReference type="PRINTS" id="PR00459">
    <property type="entry name" value="ASPEROXIDASE"/>
</dbReference>
<feature type="region of interest" description="Disordered" evidence="14">
    <location>
        <begin position="562"/>
        <end position="592"/>
    </location>
</feature>
<keyword evidence="8" id="KW-0630">Potassium</keyword>
<dbReference type="AlphaFoldDB" id="A0A9E7FSR8"/>
<dbReference type="Proteomes" id="UP001055439">
    <property type="component" value="Chromosome 5"/>
</dbReference>
<dbReference type="Gene3D" id="1.10.520.10">
    <property type="match status" value="1"/>
</dbReference>
<keyword evidence="6" id="KW-0479">Metal-binding</keyword>
<keyword evidence="13" id="KW-0863">Zinc-finger</keyword>
<evidence type="ECO:0000259" key="16">
    <source>
        <dbReference type="PROSITE" id="PS50884"/>
    </source>
</evidence>
<keyword evidence="13" id="KW-0238">DNA-binding</keyword>
<evidence type="ECO:0000313" key="17">
    <source>
        <dbReference type="EMBL" id="URE00302.1"/>
    </source>
</evidence>
<evidence type="ECO:0000256" key="11">
    <source>
        <dbReference type="ARBA" id="ARBA00023324"/>
    </source>
</evidence>
<evidence type="ECO:0000256" key="8">
    <source>
        <dbReference type="ARBA" id="ARBA00022958"/>
    </source>
</evidence>
<evidence type="ECO:0000313" key="18">
    <source>
        <dbReference type="Proteomes" id="UP001055439"/>
    </source>
</evidence>
<protein>
    <recommendedName>
        <fullName evidence="3">L-ascorbate peroxidase</fullName>
        <ecNumber evidence="3">1.11.1.11</ecNumber>
    </recommendedName>
</protein>
<evidence type="ECO:0000256" key="5">
    <source>
        <dbReference type="ARBA" id="ARBA00022617"/>
    </source>
</evidence>
<keyword evidence="9" id="KW-0560">Oxidoreductase</keyword>
<dbReference type="PANTHER" id="PTHR31356">
    <property type="entry name" value="THYLAKOID LUMENAL 29 KDA PROTEIN, CHLOROPLASTIC-RELATED"/>
    <property type="match status" value="1"/>
</dbReference>
<keyword evidence="5" id="KW-0349">Heme</keyword>
<reference evidence="17" key="1">
    <citation type="submission" date="2022-05" db="EMBL/GenBank/DDBJ databases">
        <title>The Musa troglodytarum L. genome provides insights into the mechanism of non-climacteric behaviour and enrichment of carotenoids.</title>
        <authorList>
            <person name="Wang J."/>
        </authorList>
    </citation>
    <scope>NUCLEOTIDE SEQUENCE</scope>
    <source>
        <tissue evidence="17">Leaf</tissue>
    </source>
</reference>
<keyword evidence="13" id="KW-0539">Nucleus</keyword>
<dbReference type="OrthoDB" id="2859658at2759"/>
<keyword evidence="7" id="KW-0106">Calcium</keyword>
<dbReference type="PROSITE" id="PS50873">
    <property type="entry name" value="PEROXIDASE_4"/>
    <property type="match status" value="1"/>
</dbReference>
<comment type="catalytic activity">
    <reaction evidence="12">
        <text>L-ascorbate + H2O2 = L-dehydroascorbate + 2 H2O</text>
        <dbReference type="Rhea" id="RHEA:22996"/>
        <dbReference type="ChEBI" id="CHEBI:15377"/>
        <dbReference type="ChEBI" id="CHEBI:16240"/>
        <dbReference type="ChEBI" id="CHEBI:38290"/>
        <dbReference type="ChEBI" id="CHEBI:58539"/>
        <dbReference type="EC" id="1.11.1.11"/>
    </reaction>
</comment>
<feature type="region of interest" description="Disordered" evidence="14">
    <location>
        <begin position="16"/>
        <end position="35"/>
    </location>
</feature>
<feature type="domain" description="Plant heme peroxidase family profile" evidence="15">
    <location>
        <begin position="194"/>
        <end position="368"/>
    </location>
</feature>
<evidence type="ECO:0000256" key="14">
    <source>
        <dbReference type="SAM" id="MobiDB-lite"/>
    </source>
</evidence>
<dbReference type="GO" id="GO:0034599">
    <property type="term" value="P:cellular response to oxidative stress"/>
    <property type="evidence" value="ECO:0007669"/>
    <property type="project" value="InterPro"/>
</dbReference>
<dbReference type="InterPro" id="IPR002207">
    <property type="entry name" value="Peroxidase_I"/>
</dbReference>
<evidence type="ECO:0000256" key="12">
    <source>
        <dbReference type="ARBA" id="ARBA00047994"/>
    </source>
</evidence>
<dbReference type="InterPro" id="IPR019794">
    <property type="entry name" value="Peroxidases_AS"/>
</dbReference>
<dbReference type="GO" id="GO:0042744">
    <property type="term" value="P:hydrogen peroxide catabolic process"/>
    <property type="evidence" value="ECO:0007669"/>
    <property type="project" value="UniProtKB-KW"/>
</dbReference>
<dbReference type="Pfam" id="PF00141">
    <property type="entry name" value="peroxidase"/>
    <property type="match status" value="1"/>
</dbReference>
<dbReference type="GO" id="GO:0006355">
    <property type="term" value="P:regulation of DNA-templated transcription"/>
    <property type="evidence" value="ECO:0007669"/>
    <property type="project" value="InterPro"/>
</dbReference>
<dbReference type="PRINTS" id="PR00458">
    <property type="entry name" value="PEROXIDASE"/>
</dbReference>
<accession>A0A9E7FSR8</accession>
<dbReference type="EMBL" id="CP097507">
    <property type="protein sequence ID" value="URE00302.1"/>
    <property type="molecule type" value="Genomic_DNA"/>
</dbReference>
<dbReference type="SUPFAM" id="SSF48113">
    <property type="entry name" value="Heme-dependent peroxidases"/>
    <property type="match status" value="1"/>
</dbReference>
<dbReference type="GO" id="GO:0009507">
    <property type="term" value="C:chloroplast"/>
    <property type="evidence" value="ECO:0007669"/>
    <property type="project" value="TreeGrafter"/>
</dbReference>
<gene>
    <name evidence="17" type="ORF">MUK42_20711</name>
</gene>
<keyword evidence="13" id="KW-0862">Zinc</keyword>
<evidence type="ECO:0000256" key="7">
    <source>
        <dbReference type="ARBA" id="ARBA00022837"/>
    </source>
</evidence>
<evidence type="ECO:0000256" key="10">
    <source>
        <dbReference type="ARBA" id="ARBA00023004"/>
    </source>
</evidence>
<dbReference type="GO" id="GO:0005634">
    <property type="term" value="C:nucleus"/>
    <property type="evidence" value="ECO:0007669"/>
    <property type="project" value="UniProtKB-SubCell"/>
</dbReference>
<organism evidence="17 18">
    <name type="scientific">Musa troglodytarum</name>
    <name type="common">fe'i banana</name>
    <dbReference type="NCBI Taxonomy" id="320322"/>
    <lineage>
        <taxon>Eukaryota</taxon>
        <taxon>Viridiplantae</taxon>
        <taxon>Streptophyta</taxon>
        <taxon>Embryophyta</taxon>
        <taxon>Tracheophyta</taxon>
        <taxon>Spermatophyta</taxon>
        <taxon>Magnoliopsida</taxon>
        <taxon>Liliopsida</taxon>
        <taxon>Zingiberales</taxon>
        <taxon>Musaceae</taxon>
        <taxon>Musa</taxon>
    </lineage>
</organism>
<comment type="similarity">
    <text evidence="2">Belongs to the peroxidase family. Ascorbate peroxidase subfamily.</text>
</comment>
<keyword evidence="11" id="KW-0376">Hydrogen peroxide</keyword>
<dbReference type="FunFam" id="1.10.420.10:FF:000003">
    <property type="entry name" value="L-ascorbate peroxidase, cytosolic"/>
    <property type="match status" value="1"/>
</dbReference>
<evidence type="ECO:0000256" key="9">
    <source>
        <dbReference type="ARBA" id="ARBA00023002"/>
    </source>
</evidence>
<dbReference type="InterPro" id="IPR044831">
    <property type="entry name" value="Ccp1-like"/>
</dbReference>
<feature type="domain" description="Dof-type" evidence="16">
    <location>
        <begin position="517"/>
        <end position="571"/>
    </location>
</feature>
<evidence type="ECO:0000256" key="6">
    <source>
        <dbReference type="ARBA" id="ARBA00022723"/>
    </source>
</evidence>
<dbReference type="EC" id="1.11.1.11" evidence="3"/>
<dbReference type="PROSITE" id="PS00436">
    <property type="entry name" value="PEROXIDASE_2"/>
    <property type="match status" value="1"/>
</dbReference>
<dbReference type="PROSITE" id="PS01361">
    <property type="entry name" value="ZF_DOF_1"/>
    <property type="match status" value="1"/>
</dbReference>
<dbReference type="CDD" id="cd00691">
    <property type="entry name" value="ascorbate_peroxidase"/>
    <property type="match status" value="1"/>
</dbReference>
<dbReference type="InterPro" id="IPR002016">
    <property type="entry name" value="Haem_peroxidase"/>
</dbReference>
<comment type="cofactor">
    <cofactor evidence="1">
        <name>heme b</name>
        <dbReference type="ChEBI" id="CHEBI:60344"/>
    </cofactor>
</comment>
<evidence type="ECO:0000256" key="13">
    <source>
        <dbReference type="PROSITE-ProRule" id="PRU00071"/>
    </source>
</evidence>
<dbReference type="GO" id="GO:0000302">
    <property type="term" value="P:response to reactive oxygen species"/>
    <property type="evidence" value="ECO:0007669"/>
    <property type="project" value="TreeGrafter"/>
</dbReference>